<evidence type="ECO:0000313" key="1">
    <source>
        <dbReference type="EMBL" id="NKE64796.1"/>
    </source>
</evidence>
<evidence type="ECO:0000313" key="2">
    <source>
        <dbReference type="Proteomes" id="UP000521868"/>
    </source>
</evidence>
<organism evidence="1 2">
    <name type="scientific">Ramlibacter lithotrophicus</name>
    <dbReference type="NCBI Taxonomy" id="2606681"/>
    <lineage>
        <taxon>Bacteria</taxon>
        <taxon>Pseudomonadati</taxon>
        <taxon>Pseudomonadota</taxon>
        <taxon>Betaproteobacteria</taxon>
        <taxon>Burkholderiales</taxon>
        <taxon>Comamonadaceae</taxon>
        <taxon>Ramlibacter</taxon>
    </lineage>
</organism>
<comment type="caution">
    <text evidence="1">The sequence shown here is derived from an EMBL/GenBank/DDBJ whole genome shotgun (WGS) entry which is preliminary data.</text>
</comment>
<name>A0A7X6I4Z0_9BURK</name>
<keyword evidence="2" id="KW-1185">Reference proteome</keyword>
<sequence length="66" mass="7303">MYLPDQTTRIDSTGLRYQSKQPGSLFGPTVGTMSCFVCGAHRSRSFLRPFKLAASTHYRCRAGCGQ</sequence>
<dbReference type="RefSeq" id="WP_168105854.1">
    <property type="nucleotide sequence ID" value="NZ_VTOX01000001.1"/>
</dbReference>
<gene>
    <name evidence="1" type="ORF">RAMLITH_03095</name>
</gene>
<protein>
    <submittedName>
        <fullName evidence="1">Uncharacterized protein</fullName>
    </submittedName>
</protein>
<accession>A0A7X6I4Z0</accession>
<dbReference type="Proteomes" id="UP000521868">
    <property type="component" value="Unassembled WGS sequence"/>
</dbReference>
<dbReference type="AlphaFoldDB" id="A0A7X6I4Z0"/>
<reference evidence="1 2" key="1">
    <citation type="journal article" date="2020" name="Nature">
        <title>Bacterial chemolithoautotrophy via manganese oxidation.</title>
        <authorList>
            <person name="Yu H."/>
            <person name="Leadbetter J.R."/>
        </authorList>
    </citation>
    <scope>NUCLEOTIDE SEQUENCE [LARGE SCALE GENOMIC DNA]</scope>
    <source>
        <strain evidence="1 2">RBP-1</strain>
    </source>
</reference>
<proteinExistence type="predicted"/>
<dbReference type="EMBL" id="VTOX01000001">
    <property type="protein sequence ID" value="NKE64796.1"/>
    <property type="molecule type" value="Genomic_DNA"/>
</dbReference>